<evidence type="ECO:0000313" key="4">
    <source>
        <dbReference type="Proteomes" id="UP000075714"/>
    </source>
</evidence>
<dbReference type="InterPro" id="IPR024079">
    <property type="entry name" value="MetalloPept_cat_dom_sf"/>
</dbReference>
<accession>A0A150GL83</accession>
<name>A0A150GL83_GONPE</name>
<dbReference type="PANTHER" id="PTHR47466">
    <property type="match status" value="1"/>
</dbReference>
<feature type="region of interest" description="Disordered" evidence="2">
    <location>
        <begin position="175"/>
        <end position="202"/>
    </location>
</feature>
<dbReference type="Proteomes" id="UP000075714">
    <property type="component" value="Unassembled WGS sequence"/>
</dbReference>
<dbReference type="OrthoDB" id="556810at2759"/>
<feature type="region of interest" description="Disordered" evidence="2">
    <location>
        <begin position="100"/>
        <end position="125"/>
    </location>
</feature>
<evidence type="ECO:0000256" key="2">
    <source>
        <dbReference type="SAM" id="MobiDB-lite"/>
    </source>
</evidence>
<sequence length="703" mass="73699">MDNDAVLAHYQQMAVLAPAMRVLAAAIATLSATGGAAESAAAAYMYRPRLMQALLMERYGSSTGGGGAGGGDSGAGSGIGVLARLYAVAQELQAVSTSEGAVGAAGGPSDIAGGGVSGPQPPGAPEELRARLRAALQGPHPQEARWQLLTVFPDLDSLLDMAVEIHQTVRQISLPRPDTLPLEGPATHGSANRPAGYEPVIGLGATDGSGAAAVGGGDADGDANGDAAGAVGGGNSSMIEVKELPYTPLIIGEADAPDMPWQSVPIEDPIEAVGSLTASEADAGRRRRRSQEVASSEPQPQPAEVPLFPLPRGFKPAAPESLPKLLVPVVFHIMSYRTSDGGLGPPGVDRACMMVSRMVDQANIRLAPTRIQVFTRECRDDPAGYMYLLKPSREAWLACADKGLFADNCGAVIRPSAVDFPRSVNVYVCGEQPSATLRGYAYVPGATDDPMYGHVGLLWTVVSTDVENSQQEYESGAHVFVHEFLHHMGVPHTYSANRNDPALACSESSSDSPRGVLDTPVTAGPVWAQTWCAQAYFGCLNDWKNVLHQDWALAERLAAERVGIPPEDQDPQFDSCPQQPGFDEVANYMTDTYSVCWLVKGHLTRDQILLAHTATAAINPDLYGWSQWYAVHGAPPDSYSAAMAVLYAALQAAVQRAPPPALPAARSAPTETVTASAANVRLAMAAVVTAVVAAPVQPLRLAP</sequence>
<keyword evidence="4" id="KW-1185">Reference proteome</keyword>
<feature type="region of interest" description="Disordered" evidence="2">
    <location>
        <begin position="277"/>
        <end position="307"/>
    </location>
</feature>
<reference evidence="4" key="1">
    <citation type="journal article" date="2016" name="Nat. Commun.">
        <title>The Gonium pectorale genome demonstrates co-option of cell cycle regulation during the evolution of multicellularity.</title>
        <authorList>
            <person name="Hanschen E.R."/>
            <person name="Marriage T.N."/>
            <person name="Ferris P.J."/>
            <person name="Hamaji T."/>
            <person name="Toyoda A."/>
            <person name="Fujiyama A."/>
            <person name="Neme R."/>
            <person name="Noguchi H."/>
            <person name="Minakuchi Y."/>
            <person name="Suzuki M."/>
            <person name="Kawai-Toyooka H."/>
            <person name="Smith D.R."/>
            <person name="Sparks H."/>
            <person name="Anderson J."/>
            <person name="Bakaric R."/>
            <person name="Luria V."/>
            <person name="Karger A."/>
            <person name="Kirschner M.W."/>
            <person name="Durand P.M."/>
            <person name="Michod R.E."/>
            <person name="Nozaki H."/>
            <person name="Olson B.J."/>
        </authorList>
    </citation>
    <scope>NUCLEOTIDE SEQUENCE [LARGE SCALE GENOMIC DNA]</scope>
    <source>
        <strain evidence="4">NIES-2863</strain>
    </source>
</reference>
<dbReference type="GO" id="GO:0008237">
    <property type="term" value="F:metallopeptidase activity"/>
    <property type="evidence" value="ECO:0007669"/>
    <property type="project" value="InterPro"/>
</dbReference>
<proteinExistence type="inferred from homology"/>
<dbReference type="Gene3D" id="3.40.390.10">
    <property type="entry name" value="Collagenase (Catalytic Domain)"/>
    <property type="match status" value="1"/>
</dbReference>
<dbReference type="SUPFAM" id="SSF55486">
    <property type="entry name" value="Metalloproteases ('zincins'), catalytic domain"/>
    <property type="match status" value="1"/>
</dbReference>
<comment type="caution">
    <text evidence="3">The sequence shown here is derived from an EMBL/GenBank/DDBJ whole genome shotgun (WGS) entry which is preliminary data.</text>
</comment>
<dbReference type="PANTHER" id="PTHR47466:SF1">
    <property type="entry name" value="METALLOPROTEASE MEP1 (AFU_ORTHOLOGUE AFUA_1G07730)-RELATED"/>
    <property type="match status" value="1"/>
</dbReference>
<dbReference type="STRING" id="33097.A0A150GL83"/>
<protein>
    <recommendedName>
        <fullName evidence="5">Peptidase M43 pregnancy-associated plasma-A domain-containing protein</fullName>
    </recommendedName>
</protein>
<evidence type="ECO:0000313" key="3">
    <source>
        <dbReference type="EMBL" id="KXZ50538.1"/>
    </source>
</evidence>
<organism evidence="3 4">
    <name type="scientific">Gonium pectorale</name>
    <name type="common">Green alga</name>
    <dbReference type="NCBI Taxonomy" id="33097"/>
    <lineage>
        <taxon>Eukaryota</taxon>
        <taxon>Viridiplantae</taxon>
        <taxon>Chlorophyta</taxon>
        <taxon>core chlorophytes</taxon>
        <taxon>Chlorophyceae</taxon>
        <taxon>CS clade</taxon>
        <taxon>Chlamydomonadales</taxon>
        <taxon>Volvocaceae</taxon>
        <taxon>Gonium</taxon>
    </lineage>
</organism>
<evidence type="ECO:0008006" key="5">
    <source>
        <dbReference type="Google" id="ProtNLM"/>
    </source>
</evidence>
<evidence type="ECO:0000256" key="1">
    <source>
        <dbReference type="ARBA" id="ARBA00008721"/>
    </source>
</evidence>
<dbReference type="AlphaFoldDB" id="A0A150GL83"/>
<dbReference type="EMBL" id="LSYV01000017">
    <property type="protein sequence ID" value="KXZ50538.1"/>
    <property type="molecule type" value="Genomic_DNA"/>
</dbReference>
<gene>
    <name evidence="3" type="ORF">GPECTOR_16g713</name>
</gene>
<comment type="similarity">
    <text evidence="1">Belongs to the peptidase M43B family.</text>
</comment>